<dbReference type="SUPFAM" id="SSF103473">
    <property type="entry name" value="MFS general substrate transporter"/>
    <property type="match status" value="1"/>
</dbReference>
<evidence type="ECO:0000256" key="1">
    <source>
        <dbReference type="ARBA" id="ARBA00004141"/>
    </source>
</evidence>
<dbReference type="InterPro" id="IPR036259">
    <property type="entry name" value="MFS_trans_sf"/>
</dbReference>
<keyword evidence="8" id="KW-1185">Reference proteome</keyword>
<dbReference type="InterPro" id="IPR020846">
    <property type="entry name" value="MFS_dom"/>
</dbReference>
<reference evidence="7 8" key="1">
    <citation type="submission" date="2020-06" db="EMBL/GenBank/DDBJ databases">
        <title>Frischella cerana isolated from Apis cerana gut homogenate.</title>
        <authorList>
            <person name="Wolter L.A."/>
            <person name="Suenami S."/>
            <person name="Miyazaki R."/>
        </authorList>
    </citation>
    <scope>NUCLEOTIDE SEQUENCE [LARGE SCALE GENOMIC DNA]</scope>
    <source>
        <strain evidence="7 8">Ac13</strain>
    </source>
</reference>
<feature type="transmembrane region" description="Helical" evidence="5">
    <location>
        <begin position="322"/>
        <end position="340"/>
    </location>
</feature>
<dbReference type="Proteomes" id="UP000651208">
    <property type="component" value="Unassembled WGS sequence"/>
</dbReference>
<gene>
    <name evidence="7" type="ORF">FcAc13_08150</name>
</gene>
<feature type="transmembrane region" description="Helical" evidence="5">
    <location>
        <begin position="174"/>
        <end position="196"/>
    </location>
</feature>
<dbReference type="Pfam" id="PF07690">
    <property type="entry name" value="MFS_1"/>
    <property type="match status" value="1"/>
</dbReference>
<keyword evidence="4 5" id="KW-0472">Membrane</keyword>
<evidence type="ECO:0000256" key="2">
    <source>
        <dbReference type="ARBA" id="ARBA00022692"/>
    </source>
</evidence>
<evidence type="ECO:0000313" key="7">
    <source>
        <dbReference type="EMBL" id="MBC9131280.1"/>
    </source>
</evidence>
<feature type="transmembrane region" description="Helical" evidence="5">
    <location>
        <begin position="346"/>
        <end position="367"/>
    </location>
</feature>
<evidence type="ECO:0000256" key="4">
    <source>
        <dbReference type="ARBA" id="ARBA00023136"/>
    </source>
</evidence>
<feature type="transmembrane region" description="Helical" evidence="5">
    <location>
        <begin position="59"/>
        <end position="80"/>
    </location>
</feature>
<dbReference type="PANTHER" id="PTHR23508">
    <property type="entry name" value="CARBOXYLIC ACID TRANSPORTER PROTEIN HOMOLOG"/>
    <property type="match status" value="1"/>
</dbReference>
<evidence type="ECO:0000259" key="6">
    <source>
        <dbReference type="PROSITE" id="PS50850"/>
    </source>
</evidence>
<dbReference type="PANTHER" id="PTHR23508:SF10">
    <property type="entry name" value="CARBOXYLIC ACID TRANSPORTER PROTEIN HOMOLOG"/>
    <property type="match status" value="1"/>
</dbReference>
<proteinExistence type="predicted"/>
<protein>
    <submittedName>
        <fullName evidence="7">MFS transporter</fullName>
    </submittedName>
</protein>
<dbReference type="PROSITE" id="PS50850">
    <property type="entry name" value="MFS"/>
    <property type="match status" value="1"/>
</dbReference>
<feature type="transmembrane region" description="Helical" evidence="5">
    <location>
        <begin position="295"/>
        <end position="313"/>
    </location>
</feature>
<dbReference type="InterPro" id="IPR011701">
    <property type="entry name" value="MFS"/>
</dbReference>
<dbReference type="CDD" id="cd17365">
    <property type="entry name" value="MFS_PcaK_like"/>
    <property type="match status" value="1"/>
</dbReference>
<feature type="transmembrane region" description="Helical" evidence="5">
    <location>
        <begin position="87"/>
        <end position="107"/>
    </location>
</feature>
<evidence type="ECO:0000313" key="8">
    <source>
        <dbReference type="Proteomes" id="UP000651208"/>
    </source>
</evidence>
<dbReference type="Gene3D" id="1.20.1250.20">
    <property type="entry name" value="MFS general substrate transporter like domains"/>
    <property type="match status" value="1"/>
</dbReference>
<dbReference type="RefSeq" id="WP_187755711.1">
    <property type="nucleotide sequence ID" value="NZ_JABURY010000016.1"/>
</dbReference>
<accession>A0ABR7QYV9</accession>
<feature type="transmembrane region" description="Helical" evidence="5">
    <location>
        <begin position="379"/>
        <end position="400"/>
    </location>
</feature>
<keyword evidence="2 5" id="KW-0812">Transmembrane</keyword>
<evidence type="ECO:0000256" key="5">
    <source>
        <dbReference type="SAM" id="Phobius"/>
    </source>
</evidence>
<organism evidence="7 8">
    <name type="scientific">Frischella japonica</name>
    <dbReference type="NCBI Taxonomy" id="2741544"/>
    <lineage>
        <taxon>Bacteria</taxon>
        <taxon>Pseudomonadati</taxon>
        <taxon>Pseudomonadota</taxon>
        <taxon>Gammaproteobacteria</taxon>
        <taxon>Orbales</taxon>
        <taxon>Orbaceae</taxon>
        <taxon>Frischella</taxon>
    </lineage>
</organism>
<comment type="caution">
    <text evidence="7">The sequence shown here is derived from an EMBL/GenBank/DDBJ whole genome shotgun (WGS) entry which is preliminary data.</text>
</comment>
<feature type="transmembrane region" description="Helical" evidence="5">
    <location>
        <begin position="412"/>
        <end position="431"/>
    </location>
</feature>
<feature type="transmembrane region" description="Helical" evidence="5">
    <location>
        <begin position="113"/>
        <end position="134"/>
    </location>
</feature>
<keyword evidence="3 5" id="KW-1133">Transmembrane helix</keyword>
<dbReference type="EMBL" id="JABURY010000016">
    <property type="protein sequence ID" value="MBC9131280.1"/>
    <property type="molecule type" value="Genomic_DNA"/>
</dbReference>
<feature type="domain" description="Major facilitator superfamily (MFS) profile" evidence="6">
    <location>
        <begin position="22"/>
        <end position="436"/>
    </location>
</feature>
<comment type="subcellular location">
    <subcellularLocation>
        <location evidence="1">Membrane</location>
        <topology evidence="1">Multi-pass membrane protein</topology>
    </subcellularLocation>
</comment>
<name>A0ABR7QYV9_9GAMM</name>
<feature type="transmembrane region" description="Helical" evidence="5">
    <location>
        <begin position="252"/>
        <end position="275"/>
    </location>
</feature>
<sequence length="439" mass="48029">MKVAQIKQIINDRPMNHFQILAIIVCILISMIDGYDVMTIAFVAPSISEQWNLAPEQLGLLFSAGLIGMVVGSLVIPLFADQFGRRIIILICLVILSVGMIASALSTHFLELVIARVFAGLGMGAILPGINTVIAEYSSNQYRSLMISIMAASYTVGSVIGGIIYIFVIKYFGWQYVFYLGGIFSIIMIPIVFLFLPESLDFILTKNNEQALLRLNHLLEKLQLNTCATFPKVEQQDHALGIQQFSLLFNPAIFKATLLLCISVSMLMSSFYFLINWTPKILVNLGHSKDLSITASLIMNIIGITGGISMGWLSKKYVVTKITAIMLVMAFVFVTGFGLSSNSLPLLFSLIAFIGYTIFGAMAGLYATTPTIYPPQIRTTGTGIVLGLARLGGTLGPYVAGLLISAKLTPNYYFFILALPLLISAICVVIIKPYQKIKN</sequence>
<feature type="transmembrane region" description="Helical" evidence="5">
    <location>
        <begin position="146"/>
        <end position="168"/>
    </location>
</feature>
<evidence type="ECO:0000256" key="3">
    <source>
        <dbReference type="ARBA" id="ARBA00022989"/>
    </source>
</evidence>
<feature type="transmembrane region" description="Helical" evidence="5">
    <location>
        <begin position="20"/>
        <end position="47"/>
    </location>
</feature>